<protein>
    <submittedName>
        <fullName evidence="2">Uncharacterized protein</fullName>
    </submittedName>
</protein>
<name>A0A510HK92_9ACTN</name>
<keyword evidence="1" id="KW-0812">Transmembrane</keyword>
<dbReference type="Proteomes" id="UP000318065">
    <property type="component" value="Chromosome"/>
</dbReference>
<dbReference type="RefSeq" id="WP_143528443.1">
    <property type="nucleotide sequence ID" value="NZ_AP019791.1"/>
</dbReference>
<dbReference type="OrthoDB" id="3689067at2"/>
<dbReference type="AlphaFoldDB" id="A0A510HK92"/>
<dbReference type="EMBL" id="AP019791">
    <property type="protein sequence ID" value="BBL80441.1"/>
    <property type="molecule type" value="Genomic_DNA"/>
</dbReference>
<organism evidence="2 3">
    <name type="scientific">Rubrobacter xylanophilus</name>
    <dbReference type="NCBI Taxonomy" id="49319"/>
    <lineage>
        <taxon>Bacteria</taxon>
        <taxon>Bacillati</taxon>
        <taxon>Actinomycetota</taxon>
        <taxon>Rubrobacteria</taxon>
        <taxon>Rubrobacterales</taxon>
        <taxon>Rubrobacteraceae</taxon>
        <taxon>Rubrobacter</taxon>
    </lineage>
</organism>
<keyword evidence="3" id="KW-1185">Reference proteome</keyword>
<proteinExistence type="predicted"/>
<keyword evidence="1" id="KW-0472">Membrane</keyword>
<evidence type="ECO:0000313" key="3">
    <source>
        <dbReference type="Proteomes" id="UP000318065"/>
    </source>
</evidence>
<sequence length="391" mass="41882">MRGRRLVLGYDGGCGACSALAQRIEEAVGERLEVRSLYDPQVEHWREEALGKDAPWAPTLIEVSGDKARAWTGVWMGAALARRLGPAATWRVMQALGELGGSSRTSEFAAQPAGGLTRGQFLKGVGGAAVGMSLLFGTSKLASLASATTTEMPKSLGYEEIMGEGLIGAARAMVHRQDVANVMDAGLVDKLQTGNIIRQCQNGNCITVINCGNCQVSRNNGEFSFSGDCVAIKAARHELEDGNRATAISYAILNSNRVAVYYEYDKPLVHPKTGVQTHTEATLYRVENKKLRLEKGSSNHRAWALRREGEYSAQLACNDTRCNGPCDIVYSSDTCISIDWGCAFNQCRSCTLTCFGGLVLCAGCIVLICGYGVANQCCTRGPGCMGCGFCQ</sequence>
<evidence type="ECO:0000313" key="2">
    <source>
        <dbReference type="EMBL" id="BBL80441.1"/>
    </source>
</evidence>
<gene>
    <name evidence="2" type="ORF">RxyAA322_22950</name>
</gene>
<accession>A0A510HK92</accession>
<feature type="transmembrane region" description="Helical" evidence="1">
    <location>
        <begin position="355"/>
        <end position="374"/>
    </location>
</feature>
<keyword evidence="1" id="KW-1133">Transmembrane helix</keyword>
<reference evidence="2" key="1">
    <citation type="journal article" date="2019" name="Microbiol. Resour. Announc.">
        <title>Complete Genome Sequence of Rubrobacter xylanophilus Strain AA3-22, Isolated from Arima Onsen in Japan.</title>
        <authorList>
            <person name="Tomariguchi N."/>
            <person name="Miyazaki K."/>
        </authorList>
    </citation>
    <scope>NUCLEOTIDE SEQUENCE [LARGE SCALE GENOMIC DNA]</scope>
    <source>
        <strain evidence="2">AA3-22</strain>
    </source>
</reference>
<evidence type="ECO:0000256" key="1">
    <source>
        <dbReference type="SAM" id="Phobius"/>
    </source>
</evidence>